<dbReference type="Pfam" id="PF08616">
    <property type="entry name" value="SPA"/>
    <property type="match status" value="1"/>
</dbReference>
<organism evidence="2 3">
    <name type="scientific">Cyberlindnera jadinii (strain ATCC 18201 / CBS 1600 / BCRC 20928 / JCM 3617 / NBRC 0987 / NRRL Y-1542)</name>
    <name type="common">Torula yeast</name>
    <name type="synonym">Candida utilis</name>
    <dbReference type="NCBI Taxonomy" id="983966"/>
    <lineage>
        <taxon>Eukaryota</taxon>
        <taxon>Fungi</taxon>
        <taxon>Dikarya</taxon>
        <taxon>Ascomycota</taxon>
        <taxon>Saccharomycotina</taxon>
        <taxon>Saccharomycetes</taxon>
        <taxon>Phaffomycetales</taxon>
        <taxon>Phaffomycetaceae</taxon>
        <taxon>Cyberlindnera</taxon>
    </lineage>
</organism>
<dbReference type="PANTHER" id="PTHR28245">
    <property type="entry name" value="ARF3-INTERACTING PROTEIN 1"/>
    <property type="match status" value="1"/>
</dbReference>
<gene>
    <name evidence="2" type="ORF">CYBJADRAFT_165487</name>
</gene>
<dbReference type="GO" id="GO:0000282">
    <property type="term" value="P:cellular bud site selection"/>
    <property type="evidence" value="ECO:0007669"/>
    <property type="project" value="TreeGrafter"/>
</dbReference>
<accession>A0A1E4S9G8</accession>
<dbReference type="Pfam" id="PF07792">
    <property type="entry name" value="Afi1"/>
    <property type="match status" value="1"/>
</dbReference>
<dbReference type="GO" id="GO:0051666">
    <property type="term" value="P:actin cortical patch localization"/>
    <property type="evidence" value="ECO:0007669"/>
    <property type="project" value="TreeGrafter"/>
</dbReference>
<dbReference type="PANTHER" id="PTHR28245:SF1">
    <property type="entry name" value="ARF3-INTERACTING PROTEIN 1"/>
    <property type="match status" value="1"/>
</dbReference>
<dbReference type="OMA" id="MLPDQIH"/>
<evidence type="ECO:0000259" key="1">
    <source>
        <dbReference type="Pfam" id="PF07792"/>
    </source>
</evidence>
<dbReference type="STRING" id="983966.A0A1E4S9G8"/>
<evidence type="ECO:0000313" key="3">
    <source>
        <dbReference type="Proteomes" id="UP000094389"/>
    </source>
</evidence>
<proteinExistence type="predicted"/>
<name>A0A1E4S9G8_CYBJN</name>
<dbReference type="RefSeq" id="XP_020073195.1">
    <property type="nucleotide sequence ID" value="XM_020214064.1"/>
</dbReference>
<feature type="domain" description="Arf3-interacting protein 1 N-terminal" evidence="1">
    <location>
        <begin position="33"/>
        <end position="108"/>
    </location>
</feature>
<reference evidence="2 3" key="1">
    <citation type="journal article" date="2016" name="Proc. Natl. Acad. Sci. U.S.A.">
        <title>Comparative genomics of biotechnologically important yeasts.</title>
        <authorList>
            <person name="Riley R."/>
            <person name="Haridas S."/>
            <person name="Wolfe K.H."/>
            <person name="Lopes M.R."/>
            <person name="Hittinger C.T."/>
            <person name="Goeker M."/>
            <person name="Salamov A.A."/>
            <person name="Wisecaver J.H."/>
            <person name="Long T.M."/>
            <person name="Calvey C.H."/>
            <person name="Aerts A.L."/>
            <person name="Barry K.W."/>
            <person name="Choi C."/>
            <person name="Clum A."/>
            <person name="Coughlan A.Y."/>
            <person name="Deshpande S."/>
            <person name="Douglass A.P."/>
            <person name="Hanson S.J."/>
            <person name="Klenk H.-P."/>
            <person name="LaButti K.M."/>
            <person name="Lapidus A."/>
            <person name="Lindquist E.A."/>
            <person name="Lipzen A.M."/>
            <person name="Meier-Kolthoff J.P."/>
            <person name="Ohm R.A."/>
            <person name="Otillar R.P."/>
            <person name="Pangilinan J.L."/>
            <person name="Peng Y."/>
            <person name="Rokas A."/>
            <person name="Rosa C.A."/>
            <person name="Scheuner C."/>
            <person name="Sibirny A.A."/>
            <person name="Slot J.C."/>
            <person name="Stielow J.B."/>
            <person name="Sun H."/>
            <person name="Kurtzman C.P."/>
            <person name="Blackwell M."/>
            <person name="Grigoriev I.V."/>
            <person name="Jeffries T.W."/>
        </authorList>
    </citation>
    <scope>NUCLEOTIDE SEQUENCE [LARGE SCALE GENOMIC DNA]</scope>
    <source>
        <strain evidence="3">ATCC 18201 / CBS 1600 / BCRC 20928 / JCM 3617 / NBRC 0987 / NRRL Y-1542</strain>
    </source>
</reference>
<dbReference type="GO" id="GO:0005935">
    <property type="term" value="C:cellular bud neck"/>
    <property type="evidence" value="ECO:0007669"/>
    <property type="project" value="TreeGrafter"/>
</dbReference>
<dbReference type="InterPro" id="IPR012860">
    <property type="entry name" value="Afi1_N"/>
</dbReference>
<keyword evidence="3" id="KW-1185">Reference proteome</keyword>
<dbReference type="GO" id="GO:0005886">
    <property type="term" value="C:plasma membrane"/>
    <property type="evidence" value="ECO:0007669"/>
    <property type="project" value="TreeGrafter"/>
</dbReference>
<protein>
    <recommendedName>
        <fullName evidence="1">Arf3-interacting protein 1 N-terminal domain-containing protein</fullName>
    </recommendedName>
</protein>
<dbReference type="AlphaFoldDB" id="A0A1E4S9G8"/>
<dbReference type="EMBL" id="KV453925">
    <property type="protein sequence ID" value="ODV76156.1"/>
    <property type="molecule type" value="Genomic_DNA"/>
</dbReference>
<evidence type="ECO:0000313" key="2">
    <source>
        <dbReference type="EMBL" id="ODV76156.1"/>
    </source>
</evidence>
<dbReference type="GeneID" id="30988460"/>
<dbReference type="OrthoDB" id="3980302at2759"/>
<dbReference type="Proteomes" id="UP000094389">
    <property type="component" value="Unassembled WGS sequence"/>
</dbReference>
<dbReference type="InterPro" id="IPR052809">
    <property type="entry name" value="Actin_polarity_regulatory"/>
</dbReference>
<sequence length="625" mass="72745">MSSRTSHYRQSRALSPEIRNQLTCVSQSPIAKYVLGAEFDNRIGAVVKHQIPRKIPGFKDQLGSLAELMIPSSSEHVEYSYSVFVLYKDSSNVYRLLPDSEKDMVEEDSLRLDNLQLGSINTIYEPVSHDDDMLFFFNITHSVESSQNERGRAIRSIAIGTPLRNFFLFKHLITATVQSYILDPQLSHLTALFNIVNSTDISLWNNYMGCNAHLHNVLALNYEFNNTIILSYLKSLKEDSSNTPKAKYKNGVLQFFSSYDVTSLSPQDSILAKIPFNFDLTKHPSDIITDLNVSSHILKFLYILSSHLNKVDYKNFNIVIYSNQSSDVLTSFILTLSNFLNGFDKSYFHNDKILYFPLIELVNWEELLKFNEHTKNTKIIGTNNIILKDYDNFFDFFYNLDSSEITVSGSLDIHPVAFPKTGDFMELIQKLLLEKHDYNTVRISLQRFNIWEILKILARNETEQNELNLRDYYLTRNKNIVIFDEFFDFKITRLLDILNQFVKHIQSNDYSEEAISQYSYFYSFFTDFVTSAIKGRLEMFLYMCEIFPCFVESPHDLLFDMSKHFGTDKNLLSLLFKPIMIQNQALQSRILELYQTLKKSSLTIILEHRLNPFVRILLEEKLKQP</sequence>